<sequence>MKPTVVALAADAAETTRRSLVLAGGGMRVAWQAGVLKALHEAGLRFHHGDGTSGGTMNLGMLLSGLTPDEMCERWRTLDVKDFVSFMPMREYFKALNMKAMGDADGIVEKVFPHLGIDPARIRLAEGMAGSFNVCNFTQKTNEAIPHMDIDLDLLVAGISLPIFMPAVKRGDTEYLDSVWIKDANLIEAVKRGAEEVWLVWCIGNTPTYHDGSFNQYVHMIELSAAGKLNEEMALVNELNERIARGDSPYGQKQQIRLHVVKPEKPLPLDPDFYLGRIDSATLVDRGYADAMRYLRTRKPEGMPLTPEATQMQDAGTGIAFRETMAGYFSLGAIDPKTGAAQGKSANTQLALHASIDIEDIDAFVADPQHRSGLSGHVDFAPLGTNMPASHGVFALFMPGDEPGLRWMVYELGFQHAGKDYYLAGKKEVRVASPLALWPATTTLYTKLHEGRDTSGPVVGAGVLSLGVSALMSLLSTFHATNAPTMGKSLGATGSFAGFFTKSLVSTYIMRR</sequence>
<organism evidence="9 10">
    <name type="scientific">Uliginosibacterium silvisoli</name>
    <dbReference type="NCBI Taxonomy" id="3114758"/>
    <lineage>
        <taxon>Bacteria</taxon>
        <taxon>Pseudomonadati</taxon>
        <taxon>Pseudomonadota</taxon>
        <taxon>Betaproteobacteria</taxon>
        <taxon>Rhodocyclales</taxon>
        <taxon>Zoogloeaceae</taxon>
        <taxon>Uliginosibacterium</taxon>
    </lineage>
</organism>
<dbReference type="PANTHER" id="PTHR47470:SF1">
    <property type="entry name" value="FAD-DEPENDENT OXIDOREDUCTASE 2 FAD BINDING DOMAIN-CONTAINING PROTEIN"/>
    <property type="match status" value="1"/>
</dbReference>
<dbReference type="RefSeq" id="WP_327597229.1">
    <property type="nucleotide sequence ID" value="NZ_JAYXHS010000001.1"/>
</dbReference>
<reference evidence="9 10" key="1">
    <citation type="submission" date="2024-01" db="EMBL/GenBank/DDBJ databases">
        <title>Uliginosibacterium soil sp. nov.</title>
        <authorList>
            <person name="Lv Y."/>
        </authorList>
    </citation>
    <scope>NUCLEOTIDE SEQUENCE [LARGE SCALE GENOMIC DNA]</scope>
    <source>
        <strain evidence="9 10">H3</strain>
    </source>
</reference>
<dbReference type="EMBL" id="JAYXHS010000001">
    <property type="protein sequence ID" value="MEC5384248.1"/>
    <property type="molecule type" value="Genomic_DNA"/>
</dbReference>
<protein>
    <submittedName>
        <fullName evidence="9">Patatin-like phospholipase family protein</fullName>
    </submittedName>
</protein>
<proteinExistence type="inferred from homology"/>
<evidence type="ECO:0000256" key="7">
    <source>
        <dbReference type="PROSITE-ProRule" id="PRU01161"/>
    </source>
</evidence>
<dbReference type="Gene3D" id="3.40.1090.10">
    <property type="entry name" value="Cytosolic phospholipase A2 catalytic domain"/>
    <property type="match status" value="1"/>
</dbReference>
<dbReference type="SUPFAM" id="SSF52151">
    <property type="entry name" value="FabD/lysophospholipase-like"/>
    <property type="match status" value="1"/>
</dbReference>
<evidence type="ECO:0000313" key="9">
    <source>
        <dbReference type="EMBL" id="MEC5384248.1"/>
    </source>
</evidence>
<keyword evidence="4" id="KW-0274">FAD</keyword>
<evidence type="ECO:0000256" key="5">
    <source>
        <dbReference type="ARBA" id="ARBA00023002"/>
    </source>
</evidence>
<feature type="short sequence motif" description="GXSXG" evidence="7">
    <location>
        <begin position="51"/>
        <end position="55"/>
    </location>
</feature>
<dbReference type="InterPro" id="IPR052542">
    <property type="entry name" value="Cholesterol_Oxidase"/>
</dbReference>
<feature type="domain" description="PNPLA" evidence="8">
    <location>
        <begin position="20"/>
        <end position="198"/>
    </location>
</feature>
<keyword evidence="7" id="KW-0442">Lipid degradation</keyword>
<accession>A0ABU6JXS0</accession>
<gene>
    <name evidence="9" type="ORF">VVD49_00865</name>
</gene>
<comment type="cofactor">
    <cofactor evidence="1">
        <name>FAD</name>
        <dbReference type="ChEBI" id="CHEBI:57692"/>
    </cofactor>
</comment>
<feature type="active site" description="Proton acceptor" evidence="7">
    <location>
        <position position="183"/>
    </location>
</feature>
<comment type="caution">
    <text evidence="9">The sequence shown here is derived from an EMBL/GenBank/DDBJ whole genome shotgun (WGS) entry which is preliminary data.</text>
</comment>
<evidence type="ECO:0000256" key="4">
    <source>
        <dbReference type="ARBA" id="ARBA00022827"/>
    </source>
</evidence>
<keyword evidence="7" id="KW-0378">Hydrolase</keyword>
<dbReference type="PROSITE" id="PS51635">
    <property type="entry name" value="PNPLA"/>
    <property type="match status" value="1"/>
</dbReference>
<keyword evidence="6 7" id="KW-0443">Lipid metabolism</keyword>
<comment type="similarity">
    <text evidence="2">Belongs to the GMC oxidoreductase family.</text>
</comment>
<evidence type="ECO:0000256" key="3">
    <source>
        <dbReference type="ARBA" id="ARBA00022630"/>
    </source>
</evidence>
<keyword evidence="5" id="KW-0560">Oxidoreductase</keyword>
<feature type="active site" description="Nucleophile" evidence="7">
    <location>
        <position position="53"/>
    </location>
</feature>
<dbReference type="InterPro" id="IPR016035">
    <property type="entry name" value="Acyl_Trfase/lysoPLipase"/>
</dbReference>
<comment type="caution">
    <text evidence="7">Lacks conserved residue(s) required for the propagation of feature annotation.</text>
</comment>
<evidence type="ECO:0000259" key="8">
    <source>
        <dbReference type="PROSITE" id="PS51635"/>
    </source>
</evidence>
<evidence type="ECO:0000313" key="10">
    <source>
        <dbReference type="Proteomes" id="UP001331561"/>
    </source>
</evidence>
<dbReference type="PANTHER" id="PTHR47470">
    <property type="entry name" value="CHOLESTEROL OXIDASE"/>
    <property type="match status" value="1"/>
</dbReference>
<dbReference type="Proteomes" id="UP001331561">
    <property type="component" value="Unassembled WGS sequence"/>
</dbReference>
<name>A0ABU6JXS0_9RHOO</name>
<dbReference type="InterPro" id="IPR002641">
    <property type="entry name" value="PNPLA_dom"/>
</dbReference>
<keyword evidence="10" id="KW-1185">Reference proteome</keyword>
<evidence type="ECO:0000256" key="1">
    <source>
        <dbReference type="ARBA" id="ARBA00001974"/>
    </source>
</evidence>
<dbReference type="Pfam" id="PF01734">
    <property type="entry name" value="Patatin"/>
    <property type="match status" value="1"/>
</dbReference>
<evidence type="ECO:0000256" key="6">
    <source>
        <dbReference type="ARBA" id="ARBA00023098"/>
    </source>
</evidence>
<evidence type="ECO:0000256" key="2">
    <source>
        <dbReference type="ARBA" id="ARBA00010790"/>
    </source>
</evidence>
<keyword evidence="3" id="KW-0285">Flavoprotein</keyword>